<sequence>MVQGSPVNETLQRVLMVPPDHFVVEYKINPFMGGVVDKAKASKQWNELKTTIESEGVKVEVLQQKANLPDMVFVCNTGLVYHNEEGDGKVYLSRFRHKQRTGEQDEIFPWFKKQNFEIYGDSYEDYFEGGGDAFFSTYSTLWAGYGPRSEKKVYEKIKTMGDFEVVFCELIHPNFYHLDTCLCLVDSTTMLYYPPALSAKTRETILEKMPNSIAINDEEANAFVCNSITVRNTVISPLGMSNDTKRKLNDRGFRVHEIDMSEFKKSGGACQCLVLKL</sequence>
<dbReference type="GO" id="GO:0045429">
    <property type="term" value="P:positive regulation of nitric oxide biosynthetic process"/>
    <property type="evidence" value="ECO:0007669"/>
    <property type="project" value="TreeGrafter"/>
</dbReference>
<feature type="active site" description="Proton donor" evidence="3">
    <location>
        <position position="177"/>
    </location>
</feature>
<protein>
    <submittedName>
        <fullName evidence="6">Amidinotransferase</fullName>
    </submittedName>
</protein>
<dbReference type="InterPro" id="IPR033199">
    <property type="entry name" value="DDAH-like"/>
</dbReference>
<evidence type="ECO:0000256" key="3">
    <source>
        <dbReference type="PIRSR" id="PIRSR633199-1"/>
    </source>
</evidence>
<dbReference type="GO" id="GO:0006525">
    <property type="term" value="P:arginine metabolic process"/>
    <property type="evidence" value="ECO:0007669"/>
    <property type="project" value="TreeGrafter"/>
</dbReference>
<evidence type="ECO:0000313" key="4">
    <source>
        <dbReference type="EMBL" id="VDD92852.1"/>
    </source>
</evidence>
<keyword evidence="2" id="KW-0378">Hydrolase</keyword>
<dbReference type="GO" id="GO:0016403">
    <property type="term" value="F:dimethylargininase activity"/>
    <property type="evidence" value="ECO:0007669"/>
    <property type="project" value="TreeGrafter"/>
</dbReference>
<evidence type="ECO:0000313" key="6">
    <source>
        <dbReference type="WBParaSite" id="EVEC_0000811901-mRNA-1"/>
    </source>
</evidence>
<name>A0A0N4VC40_ENTVE</name>
<dbReference type="SUPFAM" id="SSF55909">
    <property type="entry name" value="Pentein"/>
    <property type="match status" value="1"/>
</dbReference>
<comment type="similarity">
    <text evidence="1">Belongs to the DDAH family.</text>
</comment>
<organism evidence="6">
    <name type="scientific">Enterobius vermicularis</name>
    <name type="common">Human pinworm</name>
    <dbReference type="NCBI Taxonomy" id="51028"/>
    <lineage>
        <taxon>Eukaryota</taxon>
        <taxon>Metazoa</taxon>
        <taxon>Ecdysozoa</taxon>
        <taxon>Nematoda</taxon>
        <taxon>Chromadorea</taxon>
        <taxon>Rhabditida</taxon>
        <taxon>Spirurina</taxon>
        <taxon>Oxyuridomorpha</taxon>
        <taxon>Oxyuroidea</taxon>
        <taxon>Oxyuridae</taxon>
        <taxon>Enterobius</taxon>
    </lineage>
</organism>
<dbReference type="GO" id="GO:0016597">
    <property type="term" value="F:amino acid binding"/>
    <property type="evidence" value="ECO:0007669"/>
    <property type="project" value="TreeGrafter"/>
</dbReference>
<dbReference type="GO" id="GO:0000052">
    <property type="term" value="P:citrulline metabolic process"/>
    <property type="evidence" value="ECO:0007669"/>
    <property type="project" value="TreeGrafter"/>
</dbReference>
<reference evidence="6" key="1">
    <citation type="submission" date="2017-02" db="UniProtKB">
        <authorList>
            <consortium name="WormBaseParasite"/>
        </authorList>
    </citation>
    <scope>IDENTIFICATION</scope>
</reference>
<dbReference type="Gene3D" id="3.75.10.10">
    <property type="entry name" value="L-arginine/glycine Amidinotransferase, Chain A"/>
    <property type="match status" value="1"/>
</dbReference>
<proteinExistence type="inferred from homology"/>
<dbReference type="Proteomes" id="UP000274131">
    <property type="component" value="Unassembled WGS sequence"/>
</dbReference>
<evidence type="ECO:0000256" key="1">
    <source>
        <dbReference type="ARBA" id="ARBA00008532"/>
    </source>
</evidence>
<dbReference type="STRING" id="51028.A0A0N4VC40"/>
<accession>A0A0N4VC40</accession>
<dbReference type="WBParaSite" id="EVEC_0000811901-mRNA-1">
    <property type="protein sequence ID" value="EVEC_0000811901-mRNA-1"/>
    <property type="gene ID" value="EVEC_0000811901"/>
</dbReference>
<dbReference type="PANTHER" id="PTHR12737">
    <property type="entry name" value="DIMETHYLARGININE DIMETHYLAMINOHYDROLASE"/>
    <property type="match status" value="1"/>
</dbReference>
<gene>
    <name evidence="4" type="ORF">EVEC_LOCUS7603</name>
</gene>
<reference evidence="4 5" key="2">
    <citation type="submission" date="2018-10" db="EMBL/GenBank/DDBJ databases">
        <authorList>
            <consortium name="Pathogen Informatics"/>
        </authorList>
    </citation>
    <scope>NUCLEOTIDE SEQUENCE [LARGE SCALE GENOMIC DNA]</scope>
</reference>
<dbReference type="EMBL" id="UXUI01009000">
    <property type="protein sequence ID" value="VDD92852.1"/>
    <property type="molecule type" value="Genomic_DNA"/>
</dbReference>
<evidence type="ECO:0000313" key="5">
    <source>
        <dbReference type="Proteomes" id="UP000274131"/>
    </source>
</evidence>
<dbReference type="OrthoDB" id="5912827at2759"/>
<keyword evidence="5" id="KW-1185">Reference proteome</keyword>
<dbReference type="Pfam" id="PF19420">
    <property type="entry name" value="DDAH_eukar"/>
    <property type="match status" value="1"/>
</dbReference>
<dbReference type="PANTHER" id="PTHR12737:SF9">
    <property type="entry name" value="DIMETHYLARGININASE"/>
    <property type="match status" value="1"/>
</dbReference>
<feature type="active site" description="Nucleophile" evidence="3">
    <location>
        <position position="272"/>
    </location>
</feature>
<dbReference type="AlphaFoldDB" id="A0A0N4VC40"/>
<evidence type="ECO:0000256" key="2">
    <source>
        <dbReference type="ARBA" id="ARBA00022801"/>
    </source>
</evidence>